<reference evidence="1" key="1">
    <citation type="journal article" date="2018" name="Genome Biol.">
        <title>SKESA: strategic k-mer extension for scrupulous assemblies.</title>
        <authorList>
            <person name="Souvorov A."/>
            <person name="Agarwala R."/>
            <person name="Lipman D.J."/>
        </authorList>
    </citation>
    <scope>NUCLEOTIDE SEQUENCE</scope>
    <source>
        <strain evidence="1">AZ00058701</strain>
    </source>
</reference>
<dbReference type="EMBL" id="DACWHX010000010">
    <property type="protein sequence ID" value="HAU1880383.1"/>
    <property type="molecule type" value="Genomic_DNA"/>
</dbReference>
<evidence type="ECO:0000313" key="2">
    <source>
        <dbReference type="Proteomes" id="UP000866496"/>
    </source>
</evidence>
<reference evidence="1" key="2">
    <citation type="submission" date="2019-10" db="EMBL/GenBank/DDBJ databases">
        <authorList>
            <consortium name="NCBI Pathogen Detection Project"/>
        </authorList>
    </citation>
    <scope>NUCLEOTIDE SEQUENCE</scope>
    <source>
        <strain evidence="1">AZ00058701</strain>
    </source>
</reference>
<dbReference type="RefSeq" id="WP_014326676.1">
    <property type="nucleotide sequence ID" value="NZ_CP045974.1"/>
</dbReference>
<comment type="caution">
    <text evidence="1">The sequence shown here is derived from an EMBL/GenBank/DDBJ whole genome shotgun (WGS) entry which is preliminary data.</text>
</comment>
<evidence type="ECO:0000313" key="1">
    <source>
        <dbReference type="EMBL" id="HAU1880383.1"/>
    </source>
</evidence>
<name>A0AAN5PIA6_LEGPN</name>
<sequence>MKIPVQLKNIGGNIPENDIALQVSYFIKSQNDELLPQSDAYIAPASGKIDVSFGNNLARNKDVFFAVISTADKKIILLNLKDDNWV</sequence>
<accession>A0AAN5PIA6</accession>
<proteinExistence type="predicted"/>
<organism evidence="1 2">
    <name type="scientific">Legionella pneumophila</name>
    <dbReference type="NCBI Taxonomy" id="446"/>
    <lineage>
        <taxon>Bacteria</taxon>
        <taxon>Pseudomonadati</taxon>
        <taxon>Pseudomonadota</taxon>
        <taxon>Gammaproteobacteria</taxon>
        <taxon>Legionellales</taxon>
        <taxon>Legionellaceae</taxon>
        <taxon>Legionella</taxon>
    </lineage>
</organism>
<dbReference type="Proteomes" id="UP000866496">
    <property type="component" value="Unassembled WGS sequence"/>
</dbReference>
<protein>
    <submittedName>
        <fullName evidence="1">Uncharacterized protein</fullName>
    </submittedName>
</protein>
<gene>
    <name evidence="1" type="ORF">JBJ86_09030</name>
</gene>
<dbReference type="AlphaFoldDB" id="A0AAN5PIA6"/>